<reference evidence="5" key="1">
    <citation type="journal article" date="2019" name="Int. J. Syst. Evol. Microbiol.">
        <title>The Global Catalogue of Microorganisms (GCM) 10K type strain sequencing project: providing services to taxonomists for standard genome sequencing and annotation.</title>
        <authorList>
            <consortium name="The Broad Institute Genomics Platform"/>
            <consortium name="The Broad Institute Genome Sequencing Center for Infectious Disease"/>
            <person name="Wu L."/>
            <person name="Ma J."/>
        </authorList>
    </citation>
    <scope>NUCLEOTIDE SEQUENCE [LARGE SCALE GENOMIC DNA]</scope>
    <source>
        <strain evidence="5">CCM 8749</strain>
    </source>
</reference>
<accession>A0ABW1IIX7</accession>
<dbReference type="EMBL" id="JBHSQV010000002">
    <property type="protein sequence ID" value="MFC5985000.1"/>
    <property type="molecule type" value="Genomic_DNA"/>
</dbReference>
<feature type="domain" description="EAL" evidence="2">
    <location>
        <begin position="254"/>
        <end position="507"/>
    </location>
</feature>
<gene>
    <name evidence="4" type="ORF">ACFPXP_00565</name>
</gene>
<evidence type="ECO:0000259" key="3">
    <source>
        <dbReference type="PROSITE" id="PS50887"/>
    </source>
</evidence>
<feature type="transmembrane region" description="Helical" evidence="1">
    <location>
        <begin position="12"/>
        <end position="34"/>
    </location>
</feature>
<dbReference type="InterPro" id="IPR052155">
    <property type="entry name" value="Biofilm_reg_signaling"/>
</dbReference>
<dbReference type="InterPro" id="IPR029787">
    <property type="entry name" value="Nucleotide_cyclase"/>
</dbReference>
<evidence type="ECO:0000313" key="5">
    <source>
        <dbReference type="Proteomes" id="UP001596250"/>
    </source>
</evidence>
<dbReference type="Gene3D" id="3.30.70.270">
    <property type="match status" value="1"/>
</dbReference>
<keyword evidence="1" id="KW-0812">Transmembrane</keyword>
<keyword evidence="1" id="KW-1133">Transmembrane helix</keyword>
<dbReference type="PROSITE" id="PS50883">
    <property type="entry name" value="EAL"/>
    <property type="match status" value="1"/>
</dbReference>
<dbReference type="InterPro" id="IPR043128">
    <property type="entry name" value="Rev_trsase/Diguanyl_cyclase"/>
</dbReference>
<comment type="caution">
    <text evidence="4">The sequence shown here is derived from an EMBL/GenBank/DDBJ whole genome shotgun (WGS) entry which is preliminary data.</text>
</comment>
<dbReference type="SUPFAM" id="SSF141868">
    <property type="entry name" value="EAL domain-like"/>
    <property type="match status" value="1"/>
</dbReference>
<dbReference type="Pfam" id="PF00990">
    <property type="entry name" value="GGDEF"/>
    <property type="match status" value="1"/>
</dbReference>
<dbReference type="Gene3D" id="3.20.20.450">
    <property type="entry name" value="EAL domain"/>
    <property type="match status" value="1"/>
</dbReference>
<dbReference type="InterPro" id="IPR000160">
    <property type="entry name" value="GGDEF_dom"/>
</dbReference>
<evidence type="ECO:0000259" key="2">
    <source>
        <dbReference type="PROSITE" id="PS50883"/>
    </source>
</evidence>
<dbReference type="NCBIfam" id="TIGR00254">
    <property type="entry name" value="GGDEF"/>
    <property type="match status" value="1"/>
</dbReference>
<dbReference type="Proteomes" id="UP001596250">
    <property type="component" value="Unassembled WGS sequence"/>
</dbReference>
<dbReference type="CDD" id="cd01948">
    <property type="entry name" value="EAL"/>
    <property type="match status" value="1"/>
</dbReference>
<name>A0ABW1IIX7_9BACL</name>
<keyword evidence="5" id="KW-1185">Reference proteome</keyword>
<dbReference type="SMART" id="SM00052">
    <property type="entry name" value="EAL"/>
    <property type="match status" value="1"/>
</dbReference>
<dbReference type="PANTHER" id="PTHR44757">
    <property type="entry name" value="DIGUANYLATE CYCLASE DGCP"/>
    <property type="match status" value="1"/>
</dbReference>
<feature type="domain" description="GGDEF" evidence="3">
    <location>
        <begin position="113"/>
        <end position="245"/>
    </location>
</feature>
<dbReference type="SMART" id="SM00267">
    <property type="entry name" value="GGDEF"/>
    <property type="match status" value="1"/>
</dbReference>
<sequence>MRKLAKTAVRNPNPILIITLLSMCYLIISGIWIFRSYQDWLILSFHACMMAIFCMLYFMLNKKHQEYRKEIHRKTSEQIKHMAYYDDLTGLPNRRTFRGSLQELLVQSKSEHKRFTVFYMNVDRFKLINESLNHDYGDMLLLQIAERLTRCIKEGEMVVRIEADDFAMYFPEISTPEAALKRAHCIQKVLLEPFVLKDKTIHITASIGVSISSDGDTPESLMQHAELALSQAKEFGRNSVQLYDTVFNERSMERLNLENDMRNALEKGEYQLYYQPQISIHTGRIVGAEALIRWNHPVRGMVPPDEFIPLAEDTGFIVEIGEWVLREACTQNKKWQDMGYPPFPVSVNLSVRQFLQQKLKEKVQGILEETGLDARYLVLEITESMTSDVDYATNCLLELKSLGLQISIDDFGKGYSSLSYLKKFPISTLKIDQSFVRDLMEDPNDAAIVSTIIAMAHHLKLKVIAEGVETEEQLKYLTQNKCNEVQGYLFSPPLPDHQFEQKLQEMIS</sequence>
<keyword evidence="1" id="KW-0472">Membrane</keyword>
<dbReference type="Pfam" id="PF00563">
    <property type="entry name" value="EAL"/>
    <property type="match status" value="1"/>
</dbReference>
<evidence type="ECO:0000256" key="1">
    <source>
        <dbReference type="SAM" id="Phobius"/>
    </source>
</evidence>
<proteinExistence type="predicted"/>
<dbReference type="RefSeq" id="WP_379891422.1">
    <property type="nucleotide sequence ID" value="NZ_CBCSCT010000008.1"/>
</dbReference>
<organism evidence="4 5">
    <name type="scientific">Marinicrinis lubricantis</name>
    <dbReference type="NCBI Taxonomy" id="2086470"/>
    <lineage>
        <taxon>Bacteria</taxon>
        <taxon>Bacillati</taxon>
        <taxon>Bacillota</taxon>
        <taxon>Bacilli</taxon>
        <taxon>Bacillales</taxon>
        <taxon>Paenibacillaceae</taxon>
    </lineage>
</organism>
<dbReference type="InterPro" id="IPR035919">
    <property type="entry name" value="EAL_sf"/>
</dbReference>
<dbReference type="PROSITE" id="PS50887">
    <property type="entry name" value="GGDEF"/>
    <property type="match status" value="1"/>
</dbReference>
<feature type="transmembrane region" description="Helical" evidence="1">
    <location>
        <begin position="40"/>
        <end position="60"/>
    </location>
</feature>
<evidence type="ECO:0000313" key="4">
    <source>
        <dbReference type="EMBL" id="MFC5985000.1"/>
    </source>
</evidence>
<dbReference type="CDD" id="cd01949">
    <property type="entry name" value="GGDEF"/>
    <property type="match status" value="1"/>
</dbReference>
<dbReference type="InterPro" id="IPR001633">
    <property type="entry name" value="EAL_dom"/>
</dbReference>
<dbReference type="SUPFAM" id="SSF55073">
    <property type="entry name" value="Nucleotide cyclase"/>
    <property type="match status" value="1"/>
</dbReference>
<dbReference type="PANTHER" id="PTHR44757:SF2">
    <property type="entry name" value="BIOFILM ARCHITECTURE MAINTENANCE PROTEIN MBAA"/>
    <property type="match status" value="1"/>
</dbReference>
<protein>
    <submittedName>
        <fullName evidence="4">Bifunctional diguanylate cyclase/phosphodiesterase</fullName>
    </submittedName>
</protein>